<reference evidence="14 15" key="1">
    <citation type="submission" date="2017-05" db="EMBL/GenBank/DDBJ databases">
        <authorList>
            <person name="Song R."/>
            <person name="Chenine A.L."/>
            <person name="Ruprecht R.M."/>
        </authorList>
    </citation>
    <scope>NUCLEOTIDE SEQUENCE [LARGE SCALE GENOMIC DNA]</scope>
    <source>
        <strain evidence="14 15">CECT 8489</strain>
    </source>
</reference>
<evidence type="ECO:0000313" key="15">
    <source>
        <dbReference type="Proteomes" id="UP000201838"/>
    </source>
</evidence>
<evidence type="ECO:0000256" key="6">
    <source>
        <dbReference type="ARBA" id="ARBA00022691"/>
    </source>
</evidence>
<evidence type="ECO:0000256" key="3">
    <source>
        <dbReference type="ARBA" id="ARBA00022553"/>
    </source>
</evidence>
<dbReference type="InterPro" id="IPR029063">
    <property type="entry name" value="SAM-dependent_MTases_sf"/>
</dbReference>
<dbReference type="InterPro" id="IPR036890">
    <property type="entry name" value="HATPase_C_sf"/>
</dbReference>
<evidence type="ECO:0000259" key="13">
    <source>
        <dbReference type="PROSITE" id="PS50123"/>
    </source>
</evidence>
<dbReference type="PROSITE" id="PS50122">
    <property type="entry name" value="CHEB"/>
    <property type="match status" value="1"/>
</dbReference>
<dbReference type="CDD" id="cd02440">
    <property type="entry name" value="AdoMet_MTases"/>
    <property type="match status" value="1"/>
</dbReference>
<feature type="active site" evidence="10">
    <location>
        <position position="50"/>
    </location>
</feature>
<dbReference type="GO" id="GO:0000156">
    <property type="term" value="F:phosphorelay response regulator activity"/>
    <property type="evidence" value="ECO:0007669"/>
    <property type="project" value="InterPro"/>
</dbReference>
<dbReference type="InterPro" id="IPR000014">
    <property type="entry name" value="PAS"/>
</dbReference>
<dbReference type="Pfam" id="PF13596">
    <property type="entry name" value="PAS_10"/>
    <property type="match status" value="1"/>
</dbReference>
<dbReference type="InterPro" id="IPR011102">
    <property type="entry name" value="Sig_transdc_His_kinase_HWE"/>
</dbReference>
<evidence type="ECO:0000259" key="12">
    <source>
        <dbReference type="PROSITE" id="PS50122"/>
    </source>
</evidence>
<dbReference type="SUPFAM" id="SSF55874">
    <property type="entry name" value="ATPase domain of HSP90 chaperone/DNA topoisomerase II/histidine kinase"/>
    <property type="match status" value="1"/>
</dbReference>
<dbReference type="InterPro" id="IPR022642">
    <property type="entry name" value="CheR_C"/>
</dbReference>
<dbReference type="GO" id="GO:0032259">
    <property type="term" value="P:methylation"/>
    <property type="evidence" value="ECO:0007669"/>
    <property type="project" value="UniProtKB-KW"/>
</dbReference>
<evidence type="ECO:0000313" key="14">
    <source>
        <dbReference type="EMBL" id="SMX24216.1"/>
    </source>
</evidence>
<keyword evidence="8 14" id="KW-0418">Kinase</keyword>
<sequence length="1159" mass="127960">MRDEAYSELDLHCGPVVVGVGASAGGLDAFCTLLSGLRPGHGLAIVLVQHLDPDHESLLPELLSRKIAAPVQVAEDGMRAESGLIYLIPPGQLLTLKDGCLRLEAYSKARGIRRPIDAFFESLAKDVGVQGVGVILSGTGSDGSTGVRAIKEAGGLVFVQDPKQADYDGMPKSAIATGAQDLVLPTDEMVDVINDYFSIRTDLQPSKLSDDEFIERIAKHVCYRTGHDIQHYKKSTLLRRLAVRMSVLGIPNPNDYVKELIANKAEAPKLFRDLLINVTSFFRDPDAFDALAKTVLPDILGGKCEGDEVRIWVPGCSTGQEAFTIAMLIADELERTSAQPRVSIFATDIDEDAIKIARKGRYPASIADEIPPSFLTTYFNATDDGFEVSPKLREMVRFSSQSIIKDPPFSRVDLVSCRNVAIYFEPDLQDFALSVFHYALNEGGHLFLGPSEMPRNNNQLFAPNNSRLRLYRRSKGPAQRLNFPATSASPYCARTEPEDALRQASREPYARTLIDKIAPPFIVADKAGNLIYTSERAVPYFRIKPGSTRLGLTQLIVAELEPALRRLLASAERDGERCEQEYRGKFAGKDVRILLSLEFLEDRSRLLVIEDRLDLVEHREVVVAGVGSLDDSYVQGIEAELENARETIRTTVEELETSNEELKSSNEEMMSMNEELQSGNEELSTTNEELQSKVAELREANDDLANLMGSTDVITLFLDDDLRLRFFTPGSQCVFRFVDANCGRRIDDIGGDIDTAYLRARCREVLTSGVPINEEVETNSRDRRYALKILGYSGDGASRRRGIVCTMTGITELRQAVSAAEAERRVSQRSLAEIEQLYFVSPQAMALTSPDTTYLRVNRQMAEINGRDAAAHFGEKMRDIVPDLGEQIDAAFKTVLSEGEPIVGLHMEGETAAHAGDRRLFSTDWYPVRIDDEIVAVGVNFRDITEQTEMQAELRRMMQELQHRVKNMLSNVLALVSRARREAGADVSVLDTLAARIRALSQTHKLLTKENWRAADIYALIEPELTHVYGVERVNLAGPRIELNARAAVALGMAIHELATNAVKYGAFSQGGGRVSLSWMRIDDGTAERVVFRRIESGGPAVPSGSGSGFGSQLIASTITGSLHGSVETDWLPDGLVVEMTVPFETLGKKKEEVVYDVF</sequence>
<evidence type="ECO:0000256" key="5">
    <source>
        <dbReference type="ARBA" id="ARBA00022679"/>
    </source>
</evidence>
<dbReference type="CDD" id="cd16434">
    <property type="entry name" value="CheB-CheR_fusion"/>
    <property type="match status" value="1"/>
</dbReference>
<protein>
    <submittedName>
        <fullName evidence="14">Blue-light-activated histidine kinase</fullName>
        <ecNumber evidence="14">2.7.13.3</ecNumber>
    </submittedName>
</protein>
<dbReference type="InterPro" id="IPR000780">
    <property type="entry name" value="CheR_MeTrfase"/>
</dbReference>
<dbReference type="Pfam" id="PF07536">
    <property type="entry name" value="HWE_HK"/>
    <property type="match status" value="1"/>
</dbReference>
<organism evidence="14 15">
    <name type="scientific">Boseongicola aestuarii</name>
    <dbReference type="NCBI Taxonomy" id="1470561"/>
    <lineage>
        <taxon>Bacteria</taxon>
        <taxon>Pseudomonadati</taxon>
        <taxon>Pseudomonadota</taxon>
        <taxon>Alphaproteobacteria</taxon>
        <taxon>Rhodobacterales</taxon>
        <taxon>Paracoccaceae</taxon>
        <taxon>Boseongicola</taxon>
    </lineage>
</organism>
<dbReference type="SUPFAM" id="SSF55785">
    <property type="entry name" value="PYP-like sensor domain (PAS domain)"/>
    <property type="match status" value="1"/>
</dbReference>
<dbReference type="OrthoDB" id="9816309at2"/>
<gene>
    <name evidence="14" type="ORF">BOA8489_02339</name>
</gene>
<dbReference type="GO" id="GO:0005524">
    <property type="term" value="F:ATP binding"/>
    <property type="evidence" value="ECO:0007669"/>
    <property type="project" value="UniProtKB-KW"/>
</dbReference>
<dbReference type="GO" id="GO:0004673">
    <property type="term" value="F:protein histidine kinase activity"/>
    <property type="evidence" value="ECO:0007669"/>
    <property type="project" value="UniProtKB-EC"/>
</dbReference>
<dbReference type="Gene3D" id="3.40.50.180">
    <property type="entry name" value="Methylesterase CheB, C-terminal domain"/>
    <property type="match status" value="1"/>
</dbReference>
<dbReference type="EMBL" id="FXXQ01000007">
    <property type="protein sequence ID" value="SMX24216.1"/>
    <property type="molecule type" value="Genomic_DNA"/>
</dbReference>
<dbReference type="GO" id="GO:0005737">
    <property type="term" value="C:cytoplasm"/>
    <property type="evidence" value="ECO:0007669"/>
    <property type="project" value="InterPro"/>
</dbReference>
<dbReference type="EC" id="2.7.13.3" evidence="14"/>
<dbReference type="InterPro" id="IPR035965">
    <property type="entry name" value="PAS-like_dom_sf"/>
</dbReference>
<dbReference type="SMART" id="SM00138">
    <property type="entry name" value="MeTrc"/>
    <property type="match status" value="1"/>
</dbReference>
<evidence type="ECO:0000256" key="11">
    <source>
        <dbReference type="SAM" id="Coils"/>
    </source>
</evidence>
<keyword evidence="9" id="KW-0067">ATP-binding</keyword>
<proteinExistence type="predicted"/>
<dbReference type="Gene3D" id="1.10.155.10">
    <property type="entry name" value="Chemotaxis receptor methyltransferase CheR, N-terminal domain"/>
    <property type="match status" value="1"/>
</dbReference>
<keyword evidence="6" id="KW-0949">S-adenosyl-L-methionine</keyword>
<dbReference type="NCBIfam" id="TIGR00229">
    <property type="entry name" value="sensory_box"/>
    <property type="match status" value="1"/>
</dbReference>
<keyword evidence="10" id="KW-0378">Hydrolase</keyword>
<dbReference type="SUPFAM" id="SSF52738">
    <property type="entry name" value="Methylesterase CheB, C-terminal domain"/>
    <property type="match status" value="1"/>
</dbReference>
<dbReference type="PANTHER" id="PTHR24422">
    <property type="entry name" value="CHEMOTAXIS PROTEIN METHYLTRANSFERASE"/>
    <property type="match status" value="1"/>
</dbReference>
<evidence type="ECO:0000256" key="9">
    <source>
        <dbReference type="ARBA" id="ARBA00022840"/>
    </source>
</evidence>
<dbReference type="SUPFAM" id="SSF47757">
    <property type="entry name" value="Chemotaxis receptor methyltransferase CheR, N-terminal domain"/>
    <property type="match status" value="1"/>
</dbReference>
<dbReference type="PROSITE" id="PS50123">
    <property type="entry name" value="CHER"/>
    <property type="match status" value="1"/>
</dbReference>
<keyword evidence="10" id="KW-0145">Chemotaxis</keyword>
<feature type="coiled-coil region" evidence="11">
    <location>
        <begin position="634"/>
        <end position="707"/>
    </location>
</feature>
<dbReference type="InterPro" id="IPR022641">
    <property type="entry name" value="CheR_N"/>
</dbReference>
<evidence type="ECO:0000256" key="10">
    <source>
        <dbReference type="PROSITE-ProRule" id="PRU00050"/>
    </source>
</evidence>
<dbReference type="InterPro" id="IPR000673">
    <property type="entry name" value="Sig_transdc_resp-reg_Me-estase"/>
</dbReference>
<comment type="catalytic activity">
    <reaction evidence="1">
        <text>ATP + protein L-histidine = ADP + protein N-phospho-L-histidine.</text>
        <dbReference type="EC" id="2.7.13.3"/>
    </reaction>
</comment>
<evidence type="ECO:0000256" key="2">
    <source>
        <dbReference type="ARBA" id="ARBA00001541"/>
    </source>
</evidence>
<dbReference type="InterPro" id="IPR035909">
    <property type="entry name" value="CheB_C"/>
</dbReference>
<evidence type="ECO:0000256" key="1">
    <source>
        <dbReference type="ARBA" id="ARBA00000085"/>
    </source>
</evidence>
<name>A0A238J0P5_9RHOB</name>
<keyword evidence="15" id="KW-1185">Reference proteome</keyword>
<dbReference type="Pfam" id="PF01739">
    <property type="entry name" value="CheR"/>
    <property type="match status" value="1"/>
</dbReference>
<dbReference type="InterPro" id="IPR050903">
    <property type="entry name" value="Bact_Chemotaxis_MeTrfase"/>
</dbReference>
<dbReference type="AlphaFoldDB" id="A0A238J0P5"/>
<keyword evidence="3" id="KW-0597">Phosphoprotein</keyword>
<dbReference type="InterPro" id="IPR036804">
    <property type="entry name" value="CheR_N_sf"/>
</dbReference>
<feature type="domain" description="CheB-type methylesterase" evidence="12">
    <location>
        <begin position="11"/>
        <end position="200"/>
    </location>
</feature>
<dbReference type="Pfam" id="PF08448">
    <property type="entry name" value="PAS_4"/>
    <property type="match status" value="1"/>
</dbReference>
<dbReference type="Pfam" id="PF03705">
    <property type="entry name" value="CheR_N"/>
    <property type="match status" value="1"/>
</dbReference>
<dbReference type="Proteomes" id="UP000201838">
    <property type="component" value="Unassembled WGS sequence"/>
</dbReference>
<dbReference type="Gene3D" id="3.30.450.20">
    <property type="entry name" value="PAS domain"/>
    <property type="match status" value="2"/>
</dbReference>
<keyword evidence="5 14" id="KW-0808">Transferase</keyword>
<keyword evidence="4" id="KW-0489">Methyltransferase</keyword>
<dbReference type="GO" id="GO:0008983">
    <property type="term" value="F:protein-glutamate O-methyltransferase activity"/>
    <property type="evidence" value="ECO:0007669"/>
    <property type="project" value="UniProtKB-EC"/>
</dbReference>
<accession>A0A238J0P5</accession>
<dbReference type="GO" id="GO:0008984">
    <property type="term" value="F:protein-glutamate methylesterase activity"/>
    <property type="evidence" value="ECO:0007669"/>
    <property type="project" value="InterPro"/>
</dbReference>
<dbReference type="Gene3D" id="3.30.565.10">
    <property type="entry name" value="Histidine kinase-like ATPase, C-terminal domain"/>
    <property type="match status" value="1"/>
</dbReference>
<dbReference type="InterPro" id="IPR013656">
    <property type="entry name" value="PAS_4"/>
</dbReference>
<feature type="domain" description="CheR-type methyltransferase" evidence="13">
    <location>
        <begin position="211"/>
        <end position="476"/>
    </location>
</feature>
<feature type="active site" evidence="10">
    <location>
        <position position="23"/>
    </location>
</feature>
<comment type="catalytic activity">
    <reaction evidence="2">
        <text>L-glutamyl-[protein] + S-adenosyl-L-methionine = [protein]-L-glutamate 5-O-methyl ester + S-adenosyl-L-homocysteine</text>
        <dbReference type="Rhea" id="RHEA:24452"/>
        <dbReference type="Rhea" id="RHEA-COMP:10208"/>
        <dbReference type="Rhea" id="RHEA-COMP:10311"/>
        <dbReference type="ChEBI" id="CHEBI:29973"/>
        <dbReference type="ChEBI" id="CHEBI:57856"/>
        <dbReference type="ChEBI" id="CHEBI:59789"/>
        <dbReference type="ChEBI" id="CHEBI:82795"/>
        <dbReference type="EC" id="2.1.1.80"/>
    </reaction>
</comment>
<dbReference type="SMART" id="SM00911">
    <property type="entry name" value="HWE_HK"/>
    <property type="match status" value="1"/>
</dbReference>
<keyword evidence="11" id="KW-0175">Coiled coil</keyword>
<dbReference type="Pfam" id="PF01339">
    <property type="entry name" value="CheB_methylest"/>
    <property type="match status" value="1"/>
</dbReference>
<keyword evidence="7" id="KW-0547">Nucleotide-binding</keyword>
<feature type="coiled-coil region" evidence="11">
    <location>
        <begin position="944"/>
        <end position="1010"/>
    </location>
</feature>
<evidence type="ECO:0000256" key="4">
    <source>
        <dbReference type="ARBA" id="ARBA00022603"/>
    </source>
</evidence>
<evidence type="ECO:0000256" key="7">
    <source>
        <dbReference type="ARBA" id="ARBA00022741"/>
    </source>
</evidence>
<dbReference type="GO" id="GO:0006935">
    <property type="term" value="P:chemotaxis"/>
    <property type="evidence" value="ECO:0007669"/>
    <property type="project" value="UniProtKB-UniRule"/>
</dbReference>
<dbReference type="Gene3D" id="3.40.50.150">
    <property type="entry name" value="Vaccinia Virus protein VP39"/>
    <property type="match status" value="1"/>
</dbReference>
<dbReference type="SUPFAM" id="SSF53335">
    <property type="entry name" value="S-adenosyl-L-methionine-dependent methyltransferases"/>
    <property type="match status" value="1"/>
</dbReference>
<evidence type="ECO:0000256" key="8">
    <source>
        <dbReference type="ARBA" id="ARBA00022777"/>
    </source>
</evidence>
<dbReference type="PRINTS" id="PR00996">
    <property type="entry name" value="CHERMTFRASE"/>
</dbReference>
<dbReference type="RefSeq" id="WP_093974172.1">
    <property type="nucleotide sequence ID" value="NZ_FXXQ01000007.1"/>
</dbReference>
<feature type="active site" evidence="10">
    <location>
        <position position="142"/>
    </location>
</feature>